<dbReference type="EMBL" id="FMCW01000013">
    <property type="protein sequence ID" value="SCE92014.1"/>
    <property type="molecule type" value="Genomic_DNA"/>
</dbReference>
<dbReference type="Pfam" id="PF13692">
    <property type="entry name" value="Glyco_trans_1_4"/>
    <property type="match status" value="1"/>
</dbReference>
<keyword evidence="2 3" id="KW-0808">Transferase</keyword>
<sequence>MTCLAIVTEYRFVRTPDGRLWVGVGPEYDIWTRYLAAFDRVRVIARVQDVQERPAGVARVDGPGVEVWPLPYYVGAGGFLTRAPLIRRTALEGTRDADVVMLRVPSPIANTISGHFDRRRRPYCLEVVGDPDAVLSRGVVDHPLRPLLRRWATAAMRRQCRLAAAAVYETGRTLQARYPARDGSLNEGISSVELPGAAFAAAPRTHDAPPGRAVLISVGTLDQLYKGIDTLIEALALLDDGATTHRLVHVGRGRHLPTLRRLAEERGVADRVEFAGWLPTPDDLRRRLDQADLFVMPSRTEGLPRALIEAMARGLPAIGSAVGGIPELLPPDCLVRPGDPAALAAALRGMLSDPRRLTEASARNLAAARAFGADALAARRTTFYRSLRHLGAAPAARVGRPAAR</sequence>
<proteinExistence type="predicted"/>
<evidence type="ECO:0000256" key="2">
    <source>
        <dbReference type="ARBA" id="ARBA00022679"/>
    </source>
</evidence>
<dbReference type="AlphaFoldDB" id="A0A1C4W763"/>
<dbReference type="GO" id="GO:0016757">
    <property type="term" value="F:glycosyltransferase activity"/>
    <property type="evidence" value="ECO:0007669"/>
    <property type="project" value="UniProtKB-KW"/>
</dbReference>
<dbReference type="SUPFAM" id="SSF53756">
    <property type="entry name" value="UDP-Glycosyltransferase/glycogen phosphorylase"/>
    <property type="match status" value="1"/>
</dbReference>
<dbReference type="Gene3D" id="3.40.50.2000">
    <property type="entry name" value="Glycogen Phosphorylase B"/>
    <property type="match status" value="2"/>
</dbReference>
<evidence type="ECO:0000313" key="4">
    <source>
        <dbReference type="Proteomes" id="UP000199375"/>
    </source>
</evidence>
<keyword evidence="1" id="KW-0328">Glycosyltransferase</keyword>
<dbReference type="RefSeq" id="WP_091280168.1">
    <property type="nucleotide sequence ID" value="NZ_FMCW01000013.1"/>
</dbReference>
<protein>
    <submittedName>
        <fullName evidence="3">Glycosyltransferase involved in cell wall bisynthesis</fullName>
    </submittedName>
</protein>
<dbReference type="Proteomes" id="UP000199375">
    <property type="component" value="Unassembled WGS sequence"/>
</dbReference>
<gene>
    <name evidence="3" type="ORF">GA0070558_113173</name>
</gene>
<reference evidence="3 4" key="1">
    <citation type="submission" date="2016-06" db="EMBL/GenBank/DDBJ databases">
        <authorList>
            <person name="Kjaerup R.B."/>
            <person name="Dalgaard T.S."/>
            <person name="Juul-Madsen H.R."/>
        </authorList>
    </citation>
    <scope>NUCLEOTIDE SEQUENCE [LARGE SCALE GENOMIC DNA]</scope>
    <source>
        <strain evidence="3 4">DSM 45626</strain>
    </source>
</reference>
<name>A0A1C4W763_9ACTN</name>
<evidence type="ECO:0000256" key="1">
    <source>
        <dbReference type="ARBA" id="ARBA00022676"/>
    </source>
</evidence>
<dbReference type="PANTHER" id="PTHR12526:SF510">
    <property type="entry name" value="D-INOSITOL 3-PHOSPHATE GLYCOSYLTRANSFERASE"/>
    <property type="match status" value="1"/>
</dbReference>
<dbReference type="PANTHER" id="PTHR12526">
    <property type="entry name" value="GLYCOSYLTRANSFERASE"/>
    <property type="match status" value="1"/>
</dbReference>
<evidence type="ECO:0000313" key="3">
    <source>
        <dbReference type="EMBL" id="SCE92014.1"/>
    </source>
</evidence>
<organism evidence="3 4">
    <name type="scientific">Micromonospora haikouensis</name>
    <dbReference type="NCBI Taxonomy" id="686309"/>
    <lineage>
        <taxon>Bacteria</taxon>
        <taxon>Bacillati</taxon>
        <taxon>Actinomycetota</taxon>
        <taxon>Actinomycetes</taxon>
        <taxon>Micromonosporales</taxon>
        <taxon>Micromonosporaceae</taxon>
        <taxon>Micromonospora</taxon>
    </lineage>
</organism>
<accession>A0A1C4W763</accession>